<dbReference type="STRING" id="1344003.SAMN05445060_2744"/>
<organism evidence="1 2">
    <name type="scientific">Williamsia sterculiae</name>
    <dbReference type="NCBI Taxonomy" id="1344003"/>
    <lineage>
        <taxon>Bacteria</taxon>
        <taxon>Bacillati</taxon>
        <taxon>Actinomycetota</taxon>
        <taxon>Actinomycetes</taxon>
        <taxon>Mycobacteriales</taxon>
        <taxon>Nocardiaceae</taxon>
        <taxon>Williamsia</taxon>
    </lineage>
</organism>
<evidence type="ECO:0000313" key="2">
    <source>
        <dbReference type="Proteomes" id="UP000186218"/>
    </source>
</evidence>
<dbReference type="OrthoDB" id="5194507at2"/>
<sequence>MTAGIYNLTIEQGTTARFKFRWTDDGNQPVDLTGATCRMQLRRSKSLTSALLSDVTQYLTAVPLDGSVYLEIPDTVTLNYTFSSAHYSLRVDRPGDKKRLIEGVVVISAETTA</sequence>
<gene>
    <name evidence="1" type="ORF">SAMN05445060_2744</name>
</gene>
<accession>A0A1N7GGA6</accession>
<dbReference type="RefSeq" id="WP_076480450.1">
    <property type="nucleotide sequence ID" value="NZ_FTNT01000008.1"/>
</dbReference>
<name>A0A1N7GGA6_9NOCA</name>
<reference evidence="1 2" key="1">
    <citation type="submission" date="2017-01" db="EMBL/GenBank/DDBJ databases">
        <authorList>
            <person name="Mah S.A."/>
            <person name="Swanson W.J."/>
            <person name="Moy G.W."/>
            <person name="Vacquier V.D."/>
        </authorList>
    </citation>
    <scope>NUCLEOTIDE SEQUENCE [LARGE SCALE GENOMIC DNA]</scope>
    <source>
        <strain evidence="1 2">CPCC 203464</strain>
    </source>
</reference>
<keyword evidence="2" id="KW-1185">Reference proteome</keyword>
<evidence type="ECO:0000313" key="1">
    <source>
        <dbReference type="EMBL" id="SIS11546.1"/>
    </source>
</evidence>
<dbReference type="EMBL" id="FTNT01000008">
    <property type="protein sequence ID" value="SIS11546.1"/>
    <property type="molecule type" value="Genomic_DNA"/>
</dbReference>
<dbReference type="Proteomes" id="UP000186218">
    <property type="component" value="Unassembled WGS sequence"/>
</dbReference>
<dbReference type="AlphaFoldDB" id="A0A1N7GGA6"/>
<proteinExistence type="predicted"/>
<protein>
    <submittedName>
        <fullName evidence="1">Uncharacterized protein</fullName>
    </submittedName>
</protein>